<dbReference type="Gene3D" id="1.10.357.10">
    <property type="entry name" value="Tetracycline Repressor, domain 2"/>
    <property type="match status" value="1"/>
</dbReference>
<keyword evidence="5" id="KW-1185">Reference proteome</keyword>
<evidence type="ECO:0000313" key="5">
    <source>
        <dbReference type="Proteomes" id="UP001058860"/>
    </source>
</evidence>
<name>A0ABY5PGG3_9ACTN</name>
<accession>A0ABY5PGG3</accession>
<proteinExistence type="predicted"/>
<feature type="domain" description="HTH tetR-type" evidence="3">
    <location>
        <begin position="32"/>
        <end position="92"/>
    </location>
</feature>
<evidence type="ECO:0000259" key="3">
    <source>
        <dbReference type="PROSITE" id="PS50977"/>
    </source>
</evidence>
<evidence type="ECO:0000313" key="4">
    <source>
        <dbReference type="EMBL" id="UUY03718.1"/>
    </source>
</evidence>
<dbReference type="EMBL" id="CP088295">
    <property type="protein sequence ID" value="UUY03718.1"/>
    <property type="molecule type" value="Genomic_DNA"/>
</dbReference>
<gene>
    <name evidence="4" type="ORF">LRS13_24165</name>
</gene>
<protein>
    <submittedName>
        <fullName evidence="4">TetR/AcrR family transcriptional regulator</fullName>
    </submittedName>
</protein>
<organism evidence="4 5">
    <name type="scientific">Svornostia abyssi</name>
    <dbReference type="NCBI Taxonomy" id="2898438"/>
    <lineage>
        <taxon>Bacteria</taxon>
        <taxon>Bacillati</taxon>
        <taxon>Actinomycetota</taxon>
        <taxon>Thermoleophilia</taxon>
        <taxon>Solirubrobacterales</taxon>
        <taxon>Baekduiaceae</taxon>
        <taxon>Svornostia</taxon>
    </lineage>
</organism>
<evidence type="ECO:0000256" key="2">
    <source>
        <dbReference type="PROSITE-ProRule" id="PRU00335"/>
    </source>
</evidence>
<evidence type="ECO:0000256" key="1">
    <source>
        <dbReference type="ARBA" id="ARBA00023125"/>
    </source>
</evidence>
<dbReference type="PROSITE" id="PS50977">
    <property type="entry name" value="HTH_TETR_2"/>
    <property type="match status" value="1"/>
</dbReference>
<feature type="DNA-binding region" description="H-T-H motif" evidence="2">
    <location>
        <begin position="55"/>
        <end position="74"/>
    </location>
</feature>
<dbReference type="SUPFAM" id="SSF46689">
    <property type="entry name" value="Homeodomain-like"/>
    <property type="match status" value="1"/>
</dbReference>
<dbReference type="Pfam" id="PF00440">
    <property type="entry name" value="TetR_N"/>
    <property type="match status" value="1"/>
</dbReference>
<dbReference type="InterPro" id="IPR009057">
    <property type="entry name" value="Homeodomain-like_sf"/>
</dbReference>
<dbReference type="RefSeq" id="WP_353864223.1">
    <property type="nucleotide sequence ID" value="NZ_CP088295.1"/>
</dbReference>
<dbReference type="Proteomes" id="UP001058860">
    <property type="component" value="Chromosome"/>
</dbReference>
<reference evidence="5" key="1">
    <citation type="submission" date="2021-11" db="EMBL/GenBank/DDBJ databases">
        <title>Cultivation dependent microbiological survey of springs from the worlds oldest radium mine currently devoted to the extraction of radon-saturated water.</title>
        <authorList>
            <person name="Kapinusova G."/>
            <person name="Smrhova T."/>
            <person name="Strejcek M."/>
            <person name="Suman J."/>
            <person name="Jani K."/>
            <person name="Pajer P."/>
            <person name="Uhlik O."/>
        </authorList>
    </citation>
    <scope>NUCLEOTIDE SEQUENCE [LARGE SCALE GENOMIC DNA]</scope>
    <source>
        <strain evidence="5">J379</strain>
    </source>
</reference>
<keyword evidence="1 2" id="KW-0238">DNA-binding</keyword>
<sequence length="225" mass="24711">MPSARREHRQSPAISADDAAGLWTLLTGAPPATARERLLVGMAAAIQERGLAGSTVADVVRHARASRRTFYEHFRDRDECYLALYEVSVDRLVWLFENSLTPRDDWFAEIAGASEVYLTGLTAVPALARAGIAEMTSLGPRALEVRHAGLQRLADVLITLHDEARQRHADVPSREISPEQGLALMAGLHELVLVRVQEDRIEDVVTELAPVSARMTYLLGVVSPD</sequence>
<dbReference type="InterPro" id="IPR001647">
    <property type="entry name" value="HTH_TetR"/>
</dbReference>